<dbReference type="AlphaFoldDB" id="A0A2T5VBI0"/>
<name>A0A2T5VBI0_9HYPH</name>
<proteinExistence type="predicted"/>
<evidence type="ECO:0000313" key="1">
    <source>
        <dbReference type="EMBL" id="PTW61107.1"/>
    </source>
</evidence>
<sequence length="243" mass="26206">MNGKLNSDRSFQLLTSRLLAVAGMAVTVLATSLMTVAISAPALAETKLSDAFAGKDGGMETSSIVDGITNANGRGDRLAVTVARVAGHEDAADATRNMDIWVGEVSLKGRKAVWVELIDDYGEVVYDAEVKKNETHLLPDGRAIVVRALPDGTQIAKVDSRRVASDANLVVTRRVVDENDTPTSVEFFEEKTQDNTHHENADTALVALARFGERVWEAVTAFVSGTADNIRYAFRWVMDVVAA</sequence>
<organism evidence="1 2">
    <name type="scientific">Breoghania corrubedonensis</name>
    <dbReference type="NCBI Taxonomy" id="665038"/>
    <lineage>
        <taxon>Bacteria</taxon>
        <taxon>Pseudomonadati</taxon>
        <taxon>Pseudomonadota</taxon>
        <taxon>Alphaproteobacteria</taxon>
        <taxon>Hyphomicrobiales</taxon>
        <taxon>Stappiaceae</taxon>
        <taxon>Breoghania</taxon>
    </lineage>
</organism>
<comment type="caution">
    <text evidence="1">The sequence shown here is derived from an EMBL/GenBank/DDBJ whole genome shotgun (WGS) entry which is preliminary data.</text>
</comment>
<dbReference type="Proteomes" id="UP000244081">
    <property type="component" value="Unassembled WGS sequence"/>
</dbReference>
<dbReference type="EMBL" id="QAYG01000003">
    <property type="protein sequence ID" value="PTW61107.1"/>
    <property type="molecule type" value="Genomic_DNA"/>
</dbReference>
<gene>
    <name evidence="1" type="ORF">C8N35_103289</name>
</gene>
<keyword evidence="2" id="KW-1185">Reference proteome</keyword>
<evidence type="ECO:0000313" key="2">
    <source>
        <dbReference type="Proteomes" id="UP000244081"/>
    </source>
</evidence>
<protein>
    <submittedName>
        <fullName evidence="1">Uncharacterized protein</fullName>
    </submittedName>
</protein>
<reference evidence="1 2" key="1">
    <citation type="submission" date="2018-04" db="EMBL/GenBank/DDBJ databases">
        <title>Genomic Encyclopedia of Archaeal and Bacterial Type Strains, Phase II (KMG-II): from individual species to whole genera.</title>
        <authorList>
            <person name="Goeker M."/>
        </authorList>
    </citation>
    <scope>NUCLEOTIDE SEQUENCE [LARGE SCALE GENOMIC DNA]</scope>
    <source>
        <strain evidence="1 2">DSM 23382</strain>
    </source>
</reference>
<accession>A0A2T5VBI0</accession>